<dbReference type="SUPFAM" id="SSF47384">
    <property type="entry name" value="Homodimeric domain of signal transducing histidine kinase"/>
    <property type="match status" value="1"/>
</dbReference>
<dbReference type="InterPro" id="IPR035965">
    <property type="entry name" value="PAS-like_dom_sf"/>
</dbReference>
<dbReference type="Pfam" id="PF00989">
    <property type="entry name" value="PAS"/>
    <property type="match status" value="1"/>
</dbReference>
<evidence type="ECO:0000256" key="8">
    <source>
        <dbReference type="ARBA" id="ARBA00022741"/>
    </source>
</evidence>
<evidence type="ECO:0000256" key="4">
    <source>
        <dbReference type="ARBA" id="ARBA00012438"/>
    </source>
</evidence>
<dbReference type="SMART" id="SM00388">
    <property type="entry name" value="HisKA"/>
    <property type="match status" value="1"/>
</dbReference>
<dbReference type="PROSITE" id="PS50109">
    <property type="entry name" value="HIS_KIN"/>
    <property type="match status" value="1"/>
</dbReference>
<dbReference type="Gene3D" id="3.40.50.2300">
    <property type="match status" value="3"/>
</dbReference>
<dbReference type="Gene3D" id="3.30.565.10">
    <property type="entry name" value="Histidine kinase-like ATPase, C-terminal domain"/>
    <property type="match status" value="1"/>
</dbReference>
<evidence type="ECO:0000256" key="10">
    <source>
        <dbReference type="ARBA" id="ARBA00022840"/>
    </source>
</evidence>
<dbReference type="SMART" id="SM00387">
    <property type="entry name" value="HATPase_c"/>
    <property type="match status" value="1"/>
</dbReference>
<dbReference type="Gene3D" id="1.10.287.130">
    <property type="match status" value="1"/>
</dbReference>
<evidence type="ECO:0000256" key="1">
    <source>
        <dbReference type="ARBA" id="ARBA00000085"/>
    </source>
</evidence>
<feature type="domain" description="Histidine kinase" evidence="15">
    <location>
        <begin position="461"/>
        <end position="682"/>
    </location>
</feature>
<dbReference type="Pfam" id="PF00512">
    <property type="entry name" value="HisKA"/>
    <property type="match status" value="1"/>
</dbReference>
<dbReference type="Gene3D" id="3.30.450.20">
    <property type="entry name" value="PAS domain"/>
    <property type="match status" value="1"/>
</dbReference>
<dbReference type="GO" id="GO:0000155">
    <property type="term" value="F:phosphorelay sensor kinase activity"/>
    <property type="evidence" value="ECO:0007669"/>
    <property type="project" value="InterPro"/>
</dbReference>
<dbReference type="SMART" id="SM00091">
    <property type="entry name" value="PAS"/>
    <property type="match status" value="1"/>
</dbReference>
<evidence type="ECO:0000259" key="16">
    <source>
        <dbReference type="PROSITE" id="PS50110"/>
    </source>
</evidence>
<dbReference type="FunFam" id="1.10.287.130:FF:000145">
    <property type="entry name" value="Sensory transduction histidine kinase"/>
    <property type="match status" value="1"/>
</dbReference>
<dbReference type="PRINTS" id="PR00344">
    <property type="entry name" value="BCTRLSENSOR"/>
</dbReference>
<keyword evidence="12" id="KW-0472">Membrane</keyword>
<organism evidence="19 20">
    <name type="scientific">Nostoc punctiforme NIES-2108</name>
    <dbReference type="NCBI Taxonomy" id="1356359"/>
    <lineage>
        <taxon>Bacteria</taxon>
        <taxon>Bacillati</taxon>
        <taxon>Cyanobacteriota</taxon>
        <taxon>Cyanophyceae</taxon>
        <taxon>Nostocales</taxon>
        <taxon>Nostocaceae</taxon>
        <taxon>Nostoc</taxon>
    </lineage>
</organism>
<keyword evidence="11" id="KW-0902">Two-component regulatory system</keyword>
<dbReference type="NCBIfam" id="TIGR00229">
    <property type="entry name" value="sensory_box"/>
    <property type="match status" value="1"/>
</dbReference>
<dbReference type="InterPro" id="IPR001789">
    <property type="entry name" value="Sig_transdc_resp-reg_receiver"/>
</dbReference>
<dbReference type="InterPro" id="IPR029016">
    <property type="entry name" value="GAF-like_dom_sf"/>
</dbReference>
<feature type="domain" description="Response regulatory" evidence="16">
    <location>
        <begin position="703"/>
        <end position="816"/>
    </location>
</feature>
<protein>
    <recommendedName>
        <fullName evidence="4">histidine kinase</fullName>
        <ecNumber evidence="4">2.7.13.3</ecNumber>
    </recommendedName>
</protein>
<dbReference type="SUPFAM" id="SSF52172">
    <property type="entry name" value="CheY-like"/>
    <property type="match status" value="3"/>
</dbReference>
<evidence type="ECO:0000256" key="11">
    <source>
        <dbReference type="ARBA" id="ARBA00023012"/>
    </source>
</evidence>
<evidence type="ECO:0000256" key="7">
    <source>
        <dbReference type="ARBA" id="ARBA00022679"/>
    </source>
</evidence>
<dbReference type="InterPro" id="IPR036890">
    <property type="entry name" value="HATPase_C_sf"/>
</dbReference>
<dbReference type="SUPFAM" id="SSF55781">
    <property type="entry name" value="GAF domain-like"/>
    <property type="match status" value="1"/>
</dbReference>
<feature type="modified residue" description="4-aspartylphosphate" evidence="13">
    <location>
        <position position="752"/>
    </location>
</feature>
<dbReference type="Gene3D" id="3.30.450.40">
    <property type="match status" value="1"/>
</dbReference>
<dbReference type="SMART" id="SM00448">
    <property type="entry name" value="REC"/>
    <property type="match status" value="3"/>
</dbReference>
<feature type="modified residue" description="4-aspartylphosphate" evidence="13">
    <location>
        <position position="59"/>
    </location>
</feature>
<dbReference type="GO" id="GO:0006355">
    <property type="term" value="P:regulation of DNA-templated transcription"/>
    <property type="evidence" value="ECO:0007669"/>
    <property type="project" value="InterPro"/>
</dbReference>
<feature type="domain" description="PAS" evidence="17">
    <location>
        <begin position="312"/>
        <end position="382"/>
    </location>
</feature>
<feature type="domain" description="Response regulatory" evidence="16">
    <location>
        <begin position="7"/>
        <end position="126"/>
    </location>
</feature>
<dbReference type="EC" id="2.7.13.3" evidence="4"/>
<dbReference type="SUPFAM" id="SSF55874">
    <property type="entry name" value="ATPase domain of HSP90 chaperone/DNA topoisomerase II/histidine kinase"/>
    <property type="match status" value="1"/>
</dbReference>
<dbReference type="InterPro" id="IPR003594">
    <property type="entry name" value="HATPase_dom"/>
</dbReference>
<dbReference type="PANTHER" id="PTHR45339">
    <property type="entry name" value="HYBRID SIGNAL TRANSDUCTION HISTIDINE KINASE J"/>
    <property type="match status" value="1"/>
</dbReference>
<dbReference type="InterPro" id="IPR005467">
    <property type="entry name" value="His_kinase_dom"/>
</dbReference>
<evidence type="ECO:0000259" key="18">
    <source>
        <dbReference type="PROSITE" id="PS50113"/>
    </source>
</evidence>
<dbReference type="InterPro" id="IPR004358">
    <property type="entry name" value="Sig_transdc_His_kin-like_C"/>
</dbReference>
<evidence type="ECO:0000259" key="14">
    <source>
        <dbReference type="PROSITE" id="PS50046"/>
    </source>
</evidence>
<dbReference type="CDD" id="cd16922">
    <property type="entry name" value="HATPase_EvgS-ArcB-TorS-like"/>
    <property type="match status" value="1"/>
</dbReference>
<dbReference type="PROSITE" id="PS50046">
    <property type="entry name" value="PHYTOCHROME_2"/>
    <property type="match status" value="1"/>
</dbReference>
<evidence type="ECO:0000259" key="15">
    <source>
        <dbReference type="PROSITE" id="PS50109"/>
    </source>
</evidence>
<evidence type="ECO:0000256" key="12">
    <source>
        <dbReference type="ARBA" id="ARBA00023136"/>
    </source>
</evidence>
<evidence type="ECO:0000256" key="13">
    <source>
        <dbReference type="PROSITE-ProRule" id="PRU00169"/>
    </source>
</evidence>
<dbReference type="PANTHER" id="PTHR45339:SF1">
    <property type="entry name" value="HYBRID SIGNAL TRANSDUCTION HISTIDINE KINASE J"/>
    <property type="match status" value="1"/>
</dbReference>
<dbReference type="InterPro" id="IPR016132">
    <property type="entry name" value="Phyto_chromo_attachment"/>
</dbReference>
<keyword evidence="8" id="KW-0547">Nucleotide-binding</keyword>
<feature type="domain" description="Phytochrome chromophore attachment site" evidence="14">
    <location>
        <begin position="158"/>
        <end position="294"/>
    </location>
</feature>
<dbReference type="CDD" id="cd17546">
    <property type="entry name" value="REC_hyHK_CKI1_RcsC-like"/>
    <property type="match status" value="1"/>
</dbReference>
<dbReference type="InterPro" id="IPR000700">
    <property type="entry name" value="PAS-assoc_C"/>
</dbReference>
<dbReference type="Pfam" id="PF01590">
    <property type="entry name" value="GAF"/>
    <property type="match status" value="1"/>
</dbReference>
<feature type="modified residue" description="4-aspartylphosphate" evidence="13">
    <location>
        <position position="889"/>
    </location>
</feature>
<keyword evidence="6 13" id="KW-0597">Phosphoprotein</keyword>
<dbReference type="CDD" id="cd00130">
    <property type="entry name" value="PAS"/>
    <property type="match status" value="1"/>
</dbReference>
<dbReference type="InterPro" id="IPR036097">
    <property type="entry name" value="HisK_dim/P_sf"/>
</dbReference>
<proteinExistence type="inferred from homology"/>
<dbReference type="Pfam" id="PF02518">
    <property type="entry name" value="HATPase_c"/>
    <property type="match status" value="1"/>
</dbReference>
<accession>A0A367RXM6</accession>
<dbReference type="PROSITE" id="PS50110">
    <property type="entry name" value="RESPONSE_REGULATORY"/>
    <property type="match status" value="3"/>
</dbReference>
<evidence type="ECO:0000256" key="6">
    <source>
        <dbReference type="ARBA" id="ARBA00022553"/>
    </source>
</evidence>
<evidence type="ECO:0000259" key="17">
    <source>
        <dbReference type="PROSITE" id="PS50112"/>
    </source>
</evidence>
<evidence type="ECO:0000256" key="3">
    <source>
        <dbReference type="ARBA" id="ARBA00006402"/>
    </source>
</evidence>
<comment type="similarity">
    <text evidence="3">In the N-terminal section; belongs to the phytochrome family.</text>
</comment>
<dbReference type="Pfam" id="PF00072">
    <property type="entry name" value="Response_reg"/>
    <property type="match status" value="3"/>
</dbReference>
<dbReference type="CDD" id="cd00156">
    <property type="entry name" value="REC"/>
    <property type="match status" value="1"/>
</dbReference>
<comment type="subcellular location">
    <subcellularLocation>
        <location evidence="2">Cell membrane</location>
    </subcellularLocation>
</comment>
<dbReference type="FunFam" id="3.30.565.10:FF:000023">
    <property type="entry name" value="PAS domain-containing sensor histidine kinase"/>
    <property type="match status" value="1"/>
</dbReference>
<gene>
    <name evidence="19" type="ORF">A6769_00150</name>
</gene>
<keyword evidence="7" id="KW-0808">Transferase</keyword>
<name>A0A367RXM6_NOSPU</name>
<dbReference type="EMBL" id="LXQE01000029">
    <property type="protein sequence ID" value="RCJ41376.1"/>
    <property type="molecule type" value="Genomic_DNA"/>
</dbReference>
<keyword evidence="5" id="KW-1003">Cell membrane</keyword>
<dbReference type="PROSITE" id="PS50113">
    <property type="entry name" value="PAC"/>
    <property type="match status" value="1"/>
</dbReference>
<dbReference type="InterPro" id="IPR003661">
    <property type="entry name" value="HisK_dim/P_dom"/>
</dbReference>
<evidence type="ECO:0000313" key="19">
    <source>
        <dbReference type="EMBL" id="RCJ41376.1"/>
    </source>
</evidence>
<evidence type="ECO:0000256" key="5">
    <source>
        <dbReference type="ARBA" id="ARBA00022475"/>
    </source>
</evidence>
<evidence type="ECO:0000256" key="9">
    <source>
        <dbReference type="ARBA" id="ARBA00022777"/>
    </source>
</evidence>
<dbReference type="InterPro" id="IPR003018">
    <property type="entry name" value="GAF"/>
</dbReference>
<feature type="domain" description="PAC" evidence="18">
    <location>
        <begin position="381"/>
        <end position="436"/>
    </location>
</feature>
<evidence type="ECO:0000313" key="20">
    <source>
        <dbReference type="Proteomes" id="UP000252085"/>
    </source>
</evidence>
<dbReference type="InterPro" id="IPR013767">
    <property type="entry name" value="PAS_fold"/>
</dbReference>
<dbReference type="GO" id="GO:0005886">
    <property type="term" value="C:plasma membrane"/>
    <property type="evidence" value="ECO:0007669"/>
    <property type="project" value="UniProtKB-SubCell"/>
</dbReference>
<dbReference type="AlphaFoldDB" id="A0A367RXM6"/>
<keyword evidence="9" id="KW-0418">Kinase</keyword>
<dbReference type="CDD" id="cd00082">
    <property type="entry name" value="HisKA"/>
    <property type="match status" value="1"/>
</dbReference>
<dbReference type="Proteomes" id="UP000252085">
    <property type="component" value="Unassembled WGS sequence"/>
</dbReference>
<feature type="domain" description="Response regulatory" evidence="16">
    <location>
        <begin position="840"/>
        <end position="956"/>
    </location>
</feature>
<comment type="catalytic activity">
    <reaction evidence="1">
        <text>ATP + protein L-histidine = ADP + protein N-phospho-L-histidine.</text>
        <dbReference type="EC" id="2.7.13.3"/>
    </reaction>
</comment>
<dbReference type="SMART" id="SM00065">
    <property type="entry name" value="GAF"/>
    <property type="match status" value="1"/>
</dbReference>
<dbReference type="InterPro" id="IPR011006">
    <property type="entry name" value="CheY-like_superfamily"/>
</dbReference>
<dbReference type="InterPro" id="IPR000014">
    <property type="entry name" value="PAS"/>
</dbReference>
<evidence type="ECO:0000256" key="2">
    <source>
        <dbReference type="ARBA" id="ARBA00004236"/>
    </source>
</evidence>
<dbReference type="PROSITE" id="PS50112">
    <property type="entry name" value="PAS"/>
    <property type="match status" value="1"/>
</dbReference>
<dbReference type="SUPFAM" id="SSF55785">
    <property type="entry name" value="PYP-like sensor domain (PAS domain)"/>
    <property type="match status" value="1"/>
</dbReference>
<reference evidence="19 20" key="1">
    <citation type="submission" date="2016-04" db="EMBL/GenBank/DDBJ databases">
        <authorList>
            <person name="Evans L.H."/>
            <person name="Alamgir A."/>
            <person name="Owens N."/>
            <person name="Weber N.D."/>
            <person name="Virtaneva K."/>
            <person name="Barbian K."/>
            <person name="Babar A."/>
            <person name="Rosenke K."/>
        </authorList>
    </citation>
    <scope>NUCLEOTIDE SEQUENCE [LARGE SCALE GENOMIC DNA]</scope>
    <source>
        <strain evidence="19">NIES-2108</strain>
    </source>
</reference>
<dbReference type="GO" id="GO:0005524">
    <property type="term" value="F:ATP binding"/>
    <property type="evidence" value="ECO:0007669"/>
    <property type="project" value="UniProtKB-KW"/>
</dbReference>
<sequence>MSQRSRTVLIVDDSPEDRELYRRYLLRDREYSHTILEAALGKQGLELWQQHQPDVVLLDYRLPDLDGLEFLARLQSCLQQPCFPVIMVTGQGNEAIAVQAMKAGAQDYLVKGQISAQGLHLAMNRAIASLQIRTQLQQQIERERLTRQISQQIHQSLELDEILQTTVTEVRQFLQTDRVIVFQLDSDVNGIVVAESVVGEWRAVLSAKIYDPCFAESCIEGYQQGRVMAKSDIYDGSLAPCHVEFLAEFQVWANLVVPILRDDQLWGLLIAHHCTAPRSWQSMEIELLQQLAVHLGIALQQANAYTQLEQQSEARYRAIVEDQTELIARYLPDSTIQFVNSAYCRYFGLKPEEIIGKSFQPVIFAEDREMVTRLVNSMSAENPTVTIENRVIINGEIRWTQWINRMIFNQQGQCTEFQSVGRDITKLKEAEAQLRHSSERVSLANAELARAARLKDEFLANMSHELRTPLNSILGLSEALLEEVFGSLTPKQSQFLKTIEQSGEHLLALINDILDLSKIESGKMEIELRPVSLDSVCESSLNFVKEQARQKQIQLTCEIDQTITEIEADERRLLQVLVNLLTNAVKFTPDEGRVKFEVKMNSPQQAVEFRVTDNGIGISPENLSQIFQPFIQLDSSLSRRYTGTRLGLSIIQRIVDLHGGSIHVESEVGRGSCFSVMLPWHPLFKQDDSPLPEAPLNEGEIQQALVVEDSGVAANQIKRYFAELGATSVIHPVGEGVLKVALQVKPDVIVLDILLPKSSGWEVLRELKAHPQTQNIPIILISVVDERSRSLELGSTEYLLKPLSRQKFYQALNRIFAKVQSPNSQAAIVIAAAESAQTPKILLAEDNEANITTLMSYLEAYNFQVMLARNGLEAVQMAKQHQPHLILMDIQMPQMDGLEATRQIRADTKTHSIPIIALTALVMPGDLERCLEAGANHYLAKPIKLKQLLEMIAQQLSKTDN</sequence>
<keyword evidence="10" id="KW-0067">ATP-binding</keyword>
<comment type="caution">
    <text evidence="19">The sequence shown here is derived from an EMBL/GenBank/DDBJ whole genome shotgun (WGS) entry which is preliminary data.</text>
</comment>